<dbReference type="AlphaFoldDB" id="A0A391NRG4"/>
<dbReference type="Proteomes" id="UP000265618">
    <property type="component" value="Unassembled WGS sequence"/>
</dbReference>
<dbReference type="EMBL" id="BDIP01000020">
    <property type="protein sequence ID" value="GCA61958.1"/>
    <property type="molecule type" value="Genomic_DNA"/>
</dbReference>
<accession>A0A391NRG4</accession>
<protein>
    <submittedName>
        <fullName evidence="1">Uncharacterized protein</fullName>
    </submittedName>
</protein>
<keyword evidence="2" id="KW-1185">Reference proteome</keyword>
<proteinExistence type="predicted"/>
<sequence>MNRIKWEERMRERDREKCTVEEWSIKHPLQCDVTLPPFNAWVAVSETQSLALPSGCMYTLLSDGNISKVIIDVPDSIQNDLKRELRLFSLEDRVYVQGTLDLHCLSLDTLTWRLVSHRKFPFCGTKTHFVLDGQLYAIRYCLLDPNVPELKYGRFETVRLDPEREEDGWVALEGRKRFWPKHKGALAAVVGSSAYTFDRHGYLWRFNTKEGWVHLHFPQLLAPYEFFRSGHKRRIMRLSEWVESDLMLHIGPTVLLPVGRCLLILISRRPKFNDRAIFTRVLVYDTVRGSVRNLGVLRRLDVLNGALFFKGSVVSLHRPYGSVHSVSVIGPGYAYPEEDMRWADEDEGAVTLREEI</sequence>
<evidence type="ECO:0000313" key="1">
    <source>
        <dbReference type="EMBL" id="GCA61958.1"/>
    </source>
</evidence>
<evidence type="ECO:0000313" key="2">
    <source>
        <dbReference type="Proteomes" id="UP000265618"/>
    </source>
</evidence>
<reference evidence="1 2" key="1">
    <citation type="journal article" date="2018" name="PLoS ONE">
        <title>The draft genome of Kipferlia bialata reveals reductive genome evolution in fornicate parasites.</title>
        <authorList>
            <person name="Tanifuji G."/>
            <person name="Takabayashi S."/>
            <person name="Kume K."/>
            <person name="Takagi M."/>
            <person name="Nakayama T."/>
            <person name="Kamikawa R."/>
            <person name="Inagaki Y."/>
            <person name="Hashimoto T."/>
        </authorList>
    </citation>
    <scope>NUCLEOTIDE SEQUENCE [LARGE SCALE GENOMIC DNA]</scope>
    <source>
        <strain evidence="1">NY0173</strain>
    </source>
</reference>
<gene>
    <name evidence="1" type="ORF">KIPB_000196</name>
</gene>
<organism evidence="1 2">
    <name type="scientific">Kipferlia bialata</name>
    <dbReference type="NCBI Taxonomy" id="797122"/>
    <lineage>
        <taxon>Eukaryota</taxon>
        <taxon>Metamonada</taxon>
        <taxon>Carpediemonas-like organisms</taxon>
        <taxon>Kipferlia</taxon>
    </lineage>
</organism>
<comment type="caution">
    <text evidence="1">The sequence shown here is derived from an EMBL/GenBank/DDBJ whole genome shotgun (WGS) entry which is preliminary data.</text>
</comment>
<name>A0A391NRG4_9EUKA</name>